<dbReference type="Pfam" id="PF06545">
    <property type="entry name" value="AllG"/>
    <property type="match status" value="1"/>
</dbReference>
<keyword evidence="2" id="KW-1185">Reference proteome</keyword>
<name>A0AA43XM65_9CLOT</name>
<dbReference type="Proteomes" id="UP000449710">
    <property type="component" value="Unassembled WGS sequence"/>
</dbReference>
<reference evidence="1 2" key="1">
    <citation type="submission" date="2019-04" db="EMBL/GenBank/DDBJ databases">
        <title>Isachenkonia alkalipeptolytica gen. nov. sp. nov. a new anaerobic, alkiliphilic organothrophic bacterium capable to reduce synthesized ferrihydrite isolated from a soda lake.</title>
        <authorList>
            <person name="Toshchakov S.V."/>
            <person name="Zavarzina D.G."/>
            <person name="Zhilina T.N."/>
            <person name="Kostrikina N.A."/>
            <person name="Kublanov I.V."/>
        </authorList>
    </citation>
    <scope>NUCLEOTIDE SEQUENCE [LARGE SCALE GENOMIC DNA]</scope>
    <source>
        <strain evidence="1 2">Z-1701</strain>
    </source>
</reference>
<comment type="caution">
    <text evidence="1">The sequence shown here is derived from an EMBL/GenBank/DDBJ whole genome shotgun (WGS) entry which is preliminary data.</text>
</comment>
<accession>A0AA43XM65</accession>
<dbReference type="Gene3D" id="1.10.10.660">
    <property type="entry name" value="conserved protein of unknown function from Enterococcus faecalis V583"/>
    <property type="match status" value="1"/>
</dbReference>
<evidence type="ECO:0000313" key="1">
    <source>
        <dbReference type="EMBL" id="NBG89260.1"/>
    </source>
</evidence>
<dbReference type="Gene3D" id="3.90.1710.10">
    <property type="entry name" value="Enterococcus faecalis V583 domain"/>
    <property type="match status" value="1"/>
</dbReference>
<dbReference type="EMBL" id="SUMG01000020">
    <property type="protein sequence ID" value="NBG89260.1"/>
    <property type="molecule type" value="Genomic_DNA"/>
</dbReference>
<evidence type="ECO:0000313" key="2">
    <source>
        <dbReference type="Proteomes" id="UP000449710"/>
    </source>
</evidence>
<dbReference type="AlphaFoldDB" id="A0AA43XM65"/>
<protein>
    <submittedName>
        <fullName evidence="1">DUF1116 domain-containing protein</fullName>
    </submittedName>
</protein>
<proteinExistence type="predicted"/>
<dbReference type="Gene3D" id="3.90.1700.10">
    <property type="entry name" value="v583 domain like"/>
    <property type="match status" value="1"/>
</dbReference>
<sequence>MRHLLKEKIEQANQEAFEKLSKAQPTLIGLGTAAEDIPEMDKKTILHAGPPVKWENMSGPLKGAIMGGLIYEGLAKDEEEAVKLAESGEITFDSCHHHSAVGPMAGVITASMPVWIVENTTFGNKAYCTLNEGLGKVLRYGAYSEEVIDRLNWIEKTLAPVLKETIERSGPIDLQTLIAQVIQMGDEGHNRNKAGTSLLIRELAPFLVQTSFDSKVKSDVLTFLHGNDHSFLNLTMPAFKSSLDPLENTPYCTLVYSMARNGTEFGIRVAGLGNRWFTGPAAVIDGLFFPGYSKEDANPDIGDSVICETAGAGGFAMAAAIPIVQFVGGTPQDAMNFTKSMYEITQGENTSFKVPVLDFKGTPTGIDIRKVVETGILPVINTGIAHKDAGVGQVGAGLVRPPLNCFEEALEAFAESVGIS</sequence>
<gene>
    <name evidence="1" type="ORF">ISALK_12245</name>
</gene>
<dbReference type="InterPro" id="IPR024033">
    <property type="entry name" value="OXTCase_su_AllG_h-dom"/>
</dbReference>
<organism evidence="1 2">
    <name type="scientific">Isachenkonia alkalipeptolytica</name>
    <dbReference type="NCBI Taxonomy" id="2565777"/>
    <lineage>
        <taxon>Bacteria</taxon>
        <taxon>Bacillati</taxon>
        <taxon>Bacillota</taxon>
        <taxon>Clostridia</taxon>
        <taxon>Eubacteriales</taxon>
        <taxon>Clostridiaceae</taxon>
        <taxon>Isachenkonia</taxon>
    </lineage>
</organism>
<dbReference type="InterPro" id="IPR009499">
    <property type="entry name" value="AllG-like"/>
</dbReference>